<dbReference type="Gene3D" id="3.30.565.10">
    <property type="entry name" value="Histidine kinase-like ATPase, C-terminal domain"/>
    <property type="match status" value="1"/>
</dbReference>
<organism evidence="14 15">
    <name type="scientific">Acidithiobacillus caldus (strain ATCC 51756 / DSM 8584 / KU)</name>
    <dbReference type="NCBI Taxonomy" id="637389"/>
    <lineage>
        <taxon>Bacteria</taxon>
        <taxon>Pseudomonadati</taxon>
        <taxon>Pseudomonadota</taxon>
        <taxon>Acidithiobacillia</taxon>
        <taxon>Acidithiobacillales</taxon>
        <taxon>Acidithiobacillaceae</taxon>
        <taxon>Acidithiobacillus</taxon>
    </lineage>
</organism>
<proteinExistence type="predicted"/>
<dbReference type="PROSITE" id="PS50885">
    <property type="entry name" value="HAMP"/>
    <property type="match status" value="1"/>
</dbReference>
<dbReference type="InterPro" id="IPR036097">
    <property type="entry name" value="HisK_dim/P_sf"/>
</dbReference>
<dbReference type="SMART" id="SM00387">
    <property type="entry name" value="HATPase_c"/>
    <property type="match status" value="1"/>
</dbReference>
<dbReference type="InterPro" id="IPR003661">
    <property type="entry name" value="HisK_dim/P_dom"/>
</dbReference>
<dbReference type="HOGENOM" id="CLU_550759_0_0_6"/>
<feature type="domain" description="Histidine kinase" evidence="12">
    <location>
        <begin position="272"/>
        <end position="477"/>
    </location>
</feature>
<dbReference type="InterPro" id="IPR005467">
    <property type="entry name" value="His_kinase_dom"/>
</dbReference>
<dbReference type="InterPro" id="IPR036890">
    <property type="entry name" value="HATPase_C_sf"/>
</dbReference>
<dbReference type="KEGG" id="acz:Acaty_c0769"/>
<dbReference type="EMBL" id="CP005986">
    <property type="protein sequence ID" value="AIA54647.1"/>
    <property type="molecule type" value="Genomic_DNA"/>
</dbReference>
<dbReference type="SMART" id="SM00304">
    <property type="entry name" value="HAMP"/>
    <property type="match status" value="1"/>
</dbReference>
<feature type="transmembrane region" description="Helical" evidence="11">
    <location>
        <begin position="153"/>
        <end position="176"/>
    </location>
</feature>
<evidence type="ECO:0000256" key="9">
    <source>
        <dbReference type="ARBA" id="ARBA00023012"/>
    </source>
</evidence>
<evidence type="ECO:0000313" key="15">
    <source>
        <dbReference type="Proteomes" id="UP000005522"/>
    </source>
</evidence>
<reference evidence="14 15" key="1">
    <citation type="journal article" date="2009" name="J. Bacteriol.">
        <title>Draft genome sequence of the extremely acidophilic bacterium Acidithiobacillus caldus ATCC 51756 reveals metabolic versatility in the genus Acidithiobacillus.</title>
        <authorList>
            <person name="Valdes J."/>
            <person name="Quatrini R."/>
            <person name="Hallberg K."/>
            <person name="Dopson M."/>
            <person name="Valenzuela P.D."/>
            <person name="Holmes D.S."/>
        </authorList>
    </citation>
    <scope>NUCLEOTIDE SEQUENCE [LARGE SCALE GENOMIC DNA]</scope>
    <source>
        <strain evidence="15">ATCC 51756 / DSM 8584 / KU</strain>
    </source>
</reference>
<dbReference type="CDD" id="cd00082">
    <property type="entry name" value="HisKA"/>
    <property type="match status" value="1"/>
</dbReference>
<dbReference type="Pfam" id="PF00512">
    <property type="entry name" value="HisKA"/>
    <property type="match status" value="1"/>
</dbReference>
<evidence type="ECO:0000256" key="11">
    <source>
        <dbReference type="SAM" id="Phobius"/>
    </source>
</evidence>
<dbReference type="AlphaFoldDB" id="A0A059ZXK4"/>
<evidence type="ECO:0000256" key="7">
    <source>
        <dbReference type="ARBA" id="ARBA00022777"/>
    </source>
</evidence>
<dbReference type="Proteomes" id="UP000005522">
    <property type="component" value="Chromosome"/>
</dbReference>
<comment type="catalytic activity">
    <reaction evidence="1">
        <text>ATP + protein L-histidine = ADP + protein N-phospho-L-histidine.</text>
        <dbReference type="EC" id="2.7.13.3"/>
    </reaction>
</comment>
<keyword evidence="10" id="KW-0175">Coiled coil</keyword>
<sequence>MAIFRLPGATGTSKRVPFAPFRTIGFLLVQFVVLALLLLGVLLVHTNQDLATLDAYTAYMTQLAQIDAEASQTWVTSGSTQALEQLRQGLARMPPQLLRHQGDAQALEHLRDLAARASPREFPEVMSALADLSLSEHRRGWHLVLAAGRDARYTLIGTGVALLAFMIFVLVTLAFFRLRILRPLRRLQEAMHSLEVGAFARVAEGQADPGISPLLHYYNQMVGRLEELERQRRQYLQDLQREVHQAAHTLIAQQAAMARSERLAAVGEAAAALAHELRNPLAGLQVGCANIRREIADADINERLGLMEDELRRVSRLLDHQLRGARQAQEAGQWVNPAETLESLINLLRYQVPGNIRLTFQAEATGRCLLPLDHFRQAVLNLLLNAIQALGSEGGEIRVQLSRRDPDLELAVCDNGPGFPETLLREGIRPFASTREQGTGLGLSMVRRFARSLGGSIQLANAEPQGAVVVLRLPCPENTAKEPS</sequence>
<keyword evidence="11" id="KW-0472">Membrane</keyword>
<dbReference type="GO" id="GO:0000155">
    <property type="term" value="F:phosphorelay sensor kinase activity"/>
    <property type="evidence" value="ECO:0007669"/>
    <property type="project" value="InterPro"/>
</dbReference>
<feature type="transmembrane region" description="Helical" evidence="11">
    <location>
        <begin position="21"/>
        <end position="44"/>
    </location>
</feature>
<dbReference type="SUPFAM" id="SSF47384">
    <property type="entry name" value="Homodimeric domain of signal transducing histidine kinase"/>
    <property type="match status" value="1"/>
</dbReference>
<dbReference type="PRINTS" id="PR00344">
    <property type="entry name" value="BCTRLSENSOR"/>
</dbReference>
<evidence type="ECO:0000256" key="3">
    <source>
        <dbReference type="ARBA" id="ARBA00012438"/>
    </source>
</evidence>
<accession>A0A059ZXK4</accession>
<dbReference type="PANTHER" id="PTHR43065:SF10">
    <property type="entry name" value="PEROXIDE STRESS-ACTIVATED HISTIDINE KINASE MAK3"/>
    <property type="match status" value="1"/>
</dbReference>
<dbReference type="Pfam" id="PF02518">
    <property type="entry name" value="HATPase_c"/>
    <property type="match status" value="1"/>
</dbReference>
<evidence type="ECO:0000256" key="1">
    <source>
        <dbReference type="ARBA" id="ARBA00000085"/>
    </source>
</evidence>
<evidence type="ECO:0000256" key="8">
    <source>
        <dbReference type="ARBA" id="ARBA00022840"/>
    </source>
</evidence>
<dbReference type="EC" id="2.7.13.3" evidence="3"/>
<dbReference type="PANTHER" id="PTHR43065">
    <property type="entry name" value="SENSOR HISTIDINE KINASE"/>
    <property type="match status" value="1"/>
</dbReference>
<keyword evidence="6" id="KW-0547">Nucleotide-binding</keyword>
<keyword evidence="9" id="KW-0902">Two-component regulatory system</keyword>
<evidence type="ECO:0000256" key="6">
    <source>
        <dbReference type="ARBA" id="ARBA00022741"/>
    </source>
</evidence>
<keyword evidence="11" id="KW-0812">Transmembrane</keyword>
<dbReference type="SUPFAM" id="SSF55874">
    <property type="entry name" value="ATPase domain of HSP90 chaperone/DNA topoisomerase II/histidine kinase"/>
    <property type="match status" value="1"/>
</dbReference>
<gene>
    <name evidence="14" type="ORF">Acaty_c0769</name>
</gene>
<evidence type="ECO:0000256" key="4">
    <source>
        <dbReference type="ARBA" id="ARBA00022553"/>
    </source>
</evidence>
<feature type="coiled-coil region" evidence="10">
    <location>
        <begin position="218"/>
        <end position="245"/>
    </location>
</feature>
<keyword evidence="4" id="KW-0597">Phosphoprotein</keyword>
<keyword evidence="7 14" id="KW-0418">Kinase</keyword>
<evidence type="ECO:0000259" key="12">
    <source>
        <dbReference type="PROSITE" id="PS50109"/>
    </source>
</evidence>
<evidence type="ECO:0000313" key="14">
    <source>
        <dbReference type="EMBL" id="AIA54647.1"/>
    </source>
</evidence>
<keyword evidence="5" id="KW-0808">Transferase</keyword>
<dbReference type="GO" id="GO:0016020">
    <property type="term" value="C:membrane"/>
    <property type="evidence" value="ECO:0007669"/>
    <property type="project" value="UniProtKB-SubCell"/>
</dbReference>
<evidence type="ECO:0000256" key="5">
    <source>
        <dbReference type="ARBA" id="ARBA00022679"/>
    </source>
</evidence>
<dbReference type="Gene3D" id="6.10.340.10">
    <property type="match status" value="1"/>
</dbReference>
<keyword evidence="11" id="KW-1133">Transmembrane helix</keyword>
<keyword evidence="8" id="KW-0067">ATP-binding</keyword>
<protein>
    <recommendedName>
        <fullName evidence="3">histidine kinase</fullName>
        <ecNumber evidence="3">2.7.13.3</ecNumber>
    </recommendedName>
</protein>
<dbReference type="SMART" id="SM00388">
    <property type="entry name" value="HisKA"/>
    <property type="match status" value="1"/>
</dbReference>
<dbReference type="PROSITE" id="PS50109">
    <property type="entry name" value="HIS_KIN"/>
    <property type="match status" value="1"/>
</dbReference>
<dbReference type="eggNOG" id="COG4191">
    <property type="taxonomic scope" value="Bacteria"/>
</dbReference>
<evidence type="ECO:0000256" key="2">
    <source>
        <dbReference type="ARBA" id="ARBA00004370"/>
    </source>
</evidence>
<feature type="domain" description="HAMP" evidence="13">
    <location>
        <begin position="178"/>
        <end position="230"/>
    </location>
</feature>
<dbReference type="RefSeq" id="WP_004870999.1">
    <property type="nucleotide sequence ID" value="NZ_CP005986.1"/>
</dbReference>
<evidence type="ECO:0000259" key="13">
    <source>
        <dbReference type="PROSITE" id="PS50885"/>
    </source>
</evidence>
<evidence type="ECO:0000256" key="10">
    <source>
        <dbReference type="SAM" id="Coils"/>
    </source>
</evidence>
<dbReference type="Gene3D" id="1.10.287.130">
    <property type="match status" value="1"/>
</dbReference>
<dbReference type="InterPro" id="IPR003660">
    <property type="entry name" value="HAMP_dom"/>
</dbReference>
<dbReference type="GeneID" id="92930765"/>
<dbReference type="InterPro" id="IPR004358">
    <property type="entry name" value="Sig_transdc_His_kin-like_C"/>
</dbReference>
<dbReference type="InterPro" id="IPR003594">
    <property type="entry name" value="HATPase_dom"/>
</dbReference>
<name>A0A059ZXK4_ACICK</name>
<dbReference type="GO" id="GO:0005524">
    <property type="term" value="F:ATP binding"/>
    <property type="evidence" value="ECO:0007669"/>
    <property type="project" value="UniProtKB-KW"/>
</dbReference>
<comment type="subcellular location">
    <subcellularLocation>
        <location evidence="2">Membrane</location>
    </subcellularLocation>
</comment>